<evidence type="ECO:0000256" key="2">
    <source>
        <dbReference type="SAM" id="Phobius"/>
    </source>
</evidence>
<keyword evidence="5" id="KW-1185">Reference proteome</keyword>
<dbReference type="GO" id="GO:0005737">
    <property type="term" value="C:cytoplasm"/>
    <property type="evidence" value="ECO:0007669"/>
    <property type="project" value="TreeGrafter"/>
</dbReference>
<evidence type="ECO:0000256" key="1">
    <source>
        <dbReference type="SAM" id="MobiDB-lite"/>
    </source>
</evidence>
<dbReference type="Gene3D" id="3.60.21.10">
    <property type="match status" value="1"/>
</dbReference>
<dbReference type="CDD" id="cd07383">
    <property type="entry name" value="MPP_Dcr2"/>
    <property type="match status" value="1"/>
</dbReference>
<evidence type="ECO:0000313" key="4">
    <source>
        <dbReference type="EMBL" id="SPN98779.1"/>
    </source>
</evidence>
<evidence type="ECO:0000259" key="3">
    <source>
        <dbReference type="Pfam" id="PF00149"/>
    </source>
</evidence>
<sequence>MARRIVRTAIQIAVAIVIFTTTIVFLDHNYRVLPKSIHAYLPQHHQGHVVTDITVVQCSAINPFSSCELDSTIWQRINKDLYLGKGWVSTAYLYVRRAKEDEISDDDFVVMDISVGRLNPTQLEEQGKPDQSWESRPGGLWLRRVPAKEVDNVDDGITAVDVLFGDDAVEAREGWSIVGTQLLLDSGANIEGTHLTIRRGHPAEPKKPTLRINDNGKFKILQISDLHLSTGIGACRDAVPDTYNEGKCEADPRTLDFITKMIDEEKPDLIVFGGDQVNGDTAPDAQTPIFKYAHIAATRKIPYVSIFGNHDDEQTASREAQMSIIETLPYSLSKAGPEEISGVGNYYIEVLARGHSDHSALTLYMLDTHAYSPNEKKFPGYDWLKPNQIEWFRTTASGLKPAHKQYTHIHMNLAFIHIPLPEYIGTKKYWRGAWREFVTAPTYNSGFRDALVEQGVVMVSCGHDHVNDYCMLSTEGEAKSPALWMCYAGGSGFGGYAGYGGYNRRVRVFEVDANLSRITTWKRIEHGSPEETTRRVDEQVIVDGGQAVGPTPEELQAEKEGPPPGYIQNS</sequence>
<dbReference type="GO" id="GO:0004721">
    <property type="term" value="F:phosphoprotein phosphatase activity"/>
    <property type="evidence" value="ECO:0007669"/>
    <property type="project" value="TreeGrafter"/>
</dbReference>
<dbReference type="SUPFAM" id="SSF56300">
    <property type="entry name" value="Metallo-dependent phosphatases"/>
    <property type="match status" value="1"/>
</dbReference>
<feature type="transmembrane region" description="Helical" evidence="2">
    <location>
        <begin position="9"/>
        <end position="26"/>
    </location>
</feature>
<dbReference type="InterPro" id="IPR029052">
    <property type="entry name" value="Metallo-depent_PP-like"/>
</dbReference>
<feature type="region of interest" description="Disordered" evidence="1">
    <location>
        <begin position="544"/>
        <end position="570"/>
    </location>
</feature>
<proteinExistence type="predicted"/>
<dbReference type="PANTHER" id="PTHR32440">
    <property type="entry name" value="PHOSPHATASE DCR2-RELATED-RELATED"/>
    <property type="match status" value="1"/>
</dbReference>
<organism evidence="4 5">
    <name type="scientific">Cephalotrichum gorgonifer</name>
    <dbReference type="NCBI Taxonomy" id="2041049"/>
    <lineage>
        <taxon>Eukaryota</taxon>
        <taxon>Fungi</taxon>
        <taxon>Dikarya</taxon>
        <taxon>Ascomycota</taxon>
        <taxon>Pezizomycotina</taxon>
        <taxon>Sordariomycetes</taxon>
        <taxon>Hypocreomycetidae</taxon>
        <taxon>Microascales</taxon>
        <taxon>Microascaceae</taxon>
        <taxon>Cephalotrichum</taxon>
    </lineage>
</organism>
<keyword evidence="2" id="KW-1133">Transmembrane helix</keyword>
<dbReference type="PANTHER" id="PTHR32440:SF0">
    <property type="entry name" value="PHOSPHATASE DCR2-RELATED"/>
    <property type="match status" value="1"/>
</dbReference>
<reference evidence="4" key="1">
    <citation type="submission" date="2018-03" db="EMBL/GenBank/DDBJ databases">
        <authorList>
            <person name="Guldener U."/>
        </authorList>
    </citation>
    <scope>NUCLEOTIDE SEQUENCE</scope>
</reference>
<gene>
    <name evidence="4" type="ORF">DNG_01820</name>
</gene>
<comment type="caution">
    <text evidence="4">The sequence shown here is derived from an EMBL/GenBank/DDBJ whole genome shotgun (WGS) entry which is preliminary data.</text>
</comment>
<dbReference type="FunFam" id="3.60.21.10:FF:000054">
    <property type="entry name" value="DCR2p Phosphoesterase"/>
    <property type="match status" value="1"/>
</dbReference>
<feature type="domain" description="Calcineurin-like phosphoesterase" evidence="3">
    <location>
        <begin position="218"/>
        <end position="466"/>
    </location>
</feature>
<name>A0AAE8MSA0_9PEZI</name>
<dbReference type="AlphaFoldDB" id="A0AAE8MSA0"/>
<dbReference type="Pfam" id="PF00149">
    <property type="entry name" value="Metallophos"/>
    <property type="match status" value="1"/>
</dbReference>
<dbReference type="EMBL" id="ONZQ02000002">
    <property type="protein sequence ID" value="SPN98779.1"/>
    <property type="molecule type" value="Genomic_DNA"/>
</dbReference>
<accession>A0AAE8MSA0</accession>
<dbReference type="Proteomes" id="UP001187682">
    <property type="component" value="Unassembled WGS sequence"/>
</dbReference>
<protein>
    <submittedName>
        <fullName evidence="4">Probable DCR2 Dosage-dependent positive regulator of the G1/S phase transition by controlling the timing of START</fullName>
    </submittedName>
</protein>
<dbReference type="InterPro" id="IPR004843">
    <property type="entry name" value="Calcineurin-like_PHP"/>
</dbReference>
<keyword evidence="2" id="KW-0472">Membrane</keyword>
<keyword evidence="2" id="KW-0812">Transmembrane</keyword>
<evidence type="ECO:0000313" key="5">
    <source>
        <dbReference type="Proteomes" id="UP001187682"/>
    </source>
</evidence>